<dbReference type="PANTHER" id="PTHR11564:SF5">
    <property type="entry name" value="SIGNAL RECOGNITION PARTICLE SUBUNIT SRP54"/>
    <property type="match status" value="1"/>
</dbReference>
<feature type="binding site" evidence="9">
    <location>
        <begin position="248"/>
        <end position="251"/>
    </location>
    <ligand>
        <name>GTP</name>
        <dbReference type="ChEBI" id="CHEBI:37565"/>
    </ligand>
</feature>
<comment type="caution">
    <text evidence="12">The sequence shown here is derived from an EMBL/GenBank/DDBJ whole genome shotgun (WGS) entry which is preliminary data.</text>
</comment>
<comment type="subcellular location">
    <subcellularLocation>
        <location evidence="9">Cytoplasm</location>
    </subcellularLocation>
    <text evidence="9">The SRP-RNC complex is targeted to the cytoplasmic membrane.</text>
</comment>
<keyword evidence="6 9" id="KW-0733">Signal recognition particle</keyword>
<keyword evidence="5 9" id="KW-0342">GTP-binding</keyword>
<keyword evidence="2 9" id="KW-0547">Nucleotide-binding</keyword>
<evidence type="ECO:0000256" key="1">
    <source>
        <dbReference type="ARBA" id="ARBA00005450"/>
    </source>
</evidence>
<gene>
    <name evidence="9" type="primary">ffh</name>
    <name evidence="12" type="ORF">GZ78_10480</name>
</gene>
<dbReference type="SMART" id="SM00382">
    <property type="entry name" value="AAA"/>
    <property type="match status" value="1"/>
</dbReference>
<keyword evidence="13" id="KW-1185">Reference proteome</keyword>
<keyword evidence="9" id="KW-0963">Cytoplasm</keyword>
<evidence type="ECO:0000256" key="3">
    <source>
        <dbReference type="ARBA" id="ARBA00022801"/>
    </source>
</evidence>
<keyword evidence="4 9" id="KW-0694">RNA-binding</keyword>
<dbReference type="PROSITE" id="PS00300">
    <property type="entry name" value="SRP54"/>
    <property type="match status" value="1"/>
</dbReference>
<feature type="coiled-coil region" evidence="10">
    <location>
        <begin position="297"/>
        <end position="324"/>
    </location>
</feature>
<comment type="domain">
    <text evidence="9">Composed of three domains: the N-terminal N domain, which is responsible for interactions with the ribosome, the central G domain, which binds GTP, and the C-terminal M domain, which binds the RNA and the signal sequence of the RNC.</text>
</comment>
<evidence type="ECO:0000259" key="11">
    <source>
        <dbReference type="PROSITE" id="PS00300"/>
    </source>
</evidence>
<keyword evidence="10" id="KW-0175">Coiled coil</keyword>
<dbReference type="OrthoDB" id="9804720at2"/>
<evidence type="ECO:0000256" key="10">
    <source>
        <dbReference type="SAM" id="Coils"/>
    </source>
</evidence>
<comment type="catalytic activity">
    <reaction evidence="8 9">
        <text>GTP + H2O = GDP + phosphate + H(+)</text>
        <dbReference type="Rhea" id="RHEA:19669"/>
        <dbReference type="ChEBI" id="CHEBI:15377"/>
        <dbReference type="ChEBI" id="CHEBI:15378"/>
        <dbReference type="ChEBI" id="CHEBI:37565"/>
        <dbReference type="ChEBI" id="CHEBI:43474"/>
        <dbReference type="ChEBI" id="CHEBI:58189"/>
        <dbReference type="EC" id="3.6.5.4"/>
    </reaction>
</comment>
<dbReference type="EMBL" id="JOKH01000002">
    <property type="protein sequence ID" value="KEQ18015.1"/>
    <property type="molecule type" value="Genomic_DNA"/>
</dbReference>
<dbReference type="GO" id="GO:0003924">
    <property type="term" value="F:GTPase activity"/>
    <property type="evidence" value="ECO:0007669"/>
    <property type="project" value="UniProtKB-UniRule"/>
</dbReference>
<comment type="function">
    <text evidence="9">Involved in targeting and insertion of nascent membrane proteins into the cytoplasmic membrane. Binds to the hydrophobic signal sequence of the ribosome-nascent chain (RNC) as it emerges from the ribosomes. The SRP-RNC complex is then targeted to the cytoplasmic membrane where it interacts with the SRP receptor FtsY. Interaction with FtsY leads to the transfer of the RNC complex to the Sec translocase for insertion into the membrane, the hydrolysis of GTP by both Ffh and FtsY, and the dissociation of the SRP-FtsY complex into the individual components.</text>
</comment>
<dbReference type="GO" id="GO:0048500">
    <property type="term" value="C:signal recognition particle"/>
    <property type="evidence" value="ECO:0007669"/>
    <property type="project" value="UniProtKB-UniRule"/>
</dbReference>
<dbReference type="SUPFAM" id="SSF47446">
    <property type="entry name" value="Signal peptide-binding domain"/>
    <property type="match status" value="1"/>
</dbReference>
<dbReference type="Gene3D" id="3.40.50.300">
    <property type="entry name" value="P-loop containing nucleotide triphosphate hydrolases"/>
    <property type="match status" value="1"/>
</dbReference>
<dbReference type="Pfam" id="PF02881">
    <property type="entry name" value="SRP54_N"/>
    <property type="match status" value="1"/>
</dbReference>
<feature type="binding site" evidence="9">
    <location>
        <begin position="107"/>
        <end position="114"/>
    </location>
    <ligand>
        <name>GTP</name>
        <dbReference type="ChEBI" id="CHEBI:37565"/>
    </ligand>
</feature>
<evidence type="ECO:0000256" key="9">
    <source>
        <dbReference type="HAMAP-Rule" id="MF_00306"/>
    </source>
</evidence>
<dbReference type="CDD" id="cd18539">
    <property type="entry name" value="SRP_G"/>
    <property type="match status" value="1"/>
</dbReference>
<organism evidence="12 13">
    <name type="scientific">Endozoicomonas numazuensis</name>
    <dbReference type="NCBI Taxonomy" id="1137799"/>
    <lineage>
        <taxon>Bacteria</taxon>
        <taxon>Pseudomonadati</taxon>
        <taxon>Pseudomonadota</taxon>
        <taxon>Gammaproteobacteria</taxon>
        <taxon>Oceanospirillales</taxon>
        <taxon>Endozoicomonadaceae</taxon>
        <taxon>Endozoicomonas</taxon>
    </lineage>
</organism>
<dbReference type="Gene3D" id="1.20.120.140">
    <property type="entry name" value="Signal recognition particle SRP54, nucleotide-binding domain"/>
    <property type="match status" value="1"/>
</dbReference>
<dbReference type="SMART" id="SM00962">
    <property type="entry name" value="SRP54"/>
    <property type="match status" value="1"/>
</dbReference>
<dbReference type="InterPro" id="IPR027417">
    <property type="entry name" value="P-loop_NTPase"/>
</dbReference>
<dbReference type="GO" id="GO:0006614">
    <property type="term" value="P:SRP-dependent cotranslational protein targeting to membrane"/>
    <property type="evidence" value="ECO:0007669"/>
    <property type="project" value="InterPro"/>
</dbReference>
<comment type="similarity">
    <text evidence="1 9">Belongs to the GTP-binding SRP family. SRP54 subfamily.</text>
</comment>
<dbReference type="SMART" id="SM00963">
    <property type="entry name" value="SRP54_N"/>
    <property type="match status" value="1"/>
</dbReference>
<keyword evidence="3 9" id="KW-0378">Hydrolase</keyword>
<feature type="binding site" evidence="9">
    <location>
        <begin position="190"/>
        <end position="194"/>
    </location>
    <ligand>
        <name>GTP</name>
        <dbReference type="ChEBI" id="CHEBI:37565"/>
    </ligand>
</feature>
<dbReference type="Gene3D" id="1.10.260.30">
    <property type="entry name" value="Signal recognition particle, SRP54 subunit, M-domain"/>
    <property type="match status" value="1"/>
</dbReference>
<dbReference type="AlphaFoldDB" id="A0A081NHU2"/>
<evidence type="ECO:0000256" key="8">
    <source>
        <dbReference type="ARBA" id="ARBA00048027"/>
    </source>
</evidence>
<reference evidence="12 13" key="1">
    <citation type="submission" date="2014-06" db="EMBL/GenBank/DDBJ databases">
        <title>Whole Genome Sequences of Three Symbiotic Endozoicomonas Bacteria.</title>
        <authorList>
            <person name="Neave M.J."/>
            <person name="Apprill A."/>
            <person name="Voolstra C.R."/>
        </authorList>
    </citation>
    <scope>NUCLEOTIDE SEQUENCE [LARGE SCALE GENOMIC DNA]</scope>
    <source>
        <strain evidence="12 13">DSM 25634</strain>
    </source>
</reference>
<dbReference type="FunFam" id="3.40.50.300:FF:000022">
    <property type="entry name" value="Signal recognition particle 54 kDa subunit"/>
    <property type="match status" value="1"/>
</dbReference>
<dbReference type="InterPro" id="IPR042101">
    <property type="entry name" value="SRP54_N_sf"/>
</dbReference>
<sequence>MFENLTERLSQTLRNVTGKAKLSEDNIKETLREVRMALLEADVALPVVKEFINRIKERAIGQEVQSSLSPGQAFVKIVQAELISVMGEANDQLNLATQPPAVLLMAGLQGAGKTTSVAKLGKFLKERHKKSVLVVSADVYRPAAIKQLETLADEVDVEFFPSNIEQKPVDIATAAIQEARLKHIDVVIVDTAGRLHIDGDMMEEIQELHGAINPVETLFVVDAMTGQDAANTAKAFGDALPLTGVILTKADGDARGGAALSVRHITGKPIKFIGVGEKTDALDPFHPDRIASRILGMGDVLSLIEEAEQKLDKKKADKLASKLKKGKGFDLEDFRDQLQQMKKMGGLAGVMDKLPGMPGMPSNMAGQVDNKIFAQMEAIINSMTPGERANPDIMNGSRKKRIANGSGTQIQDINRLIKQHKQMSKMMKKVTKKGGMNKLMRGLGGMKGQMPGGAGGMGGMLPPGGGKKFPF</sequence>
<dbReference type="InterPro" id="IPR003593">
    <property type="entry name" value="AAA+_ATPase"/>
</dbReference>
<name>A0A081NHU2_9GAMM</name>
<dbReference type="InterPro" id="IPR022941">
    <property type="entry name" value="SRP54"/>
</dbReference>
<evidence type="ECO:0000256" key="5">
    <source>
        <dbReference type="ARBA" id="ARBA00023134"/>
    </source>
</evidence>
<dbReference type="InterPro" id="IPR000897">
    <property type="entry name" value="SRP54_GTPase_dom"/>
</dbReference>
<dbReference type="InterPro" id="IPR013822">
    <property type="entry name" value="Signal_recog_particl_SRP54_hlx"/>
</dbReference>
<dbReference type="Proteomes" id="UP000028073">
    <property type="component" value="Unassembled WGS sequence"/>
</dbReference>
<evidence type="ECO:0000256" key="4">
    <source>
        <dbReference type="ARBA" id="ARBA00022884"/>
    </source>
</evidence>
<dbReference type="eggNOG" id="COG0541">
    <property type="taxonomic scope" value="Bacteria"/>
</dbReference>
<dbReference type="GO" id="GO:0008312">
    <property type="term" value="F:7S RNA binding"/>
    <property type="evidence" value="ECO:0007669"/>
    <property type="project" value="InterPro"/>
</dbReference>
<keyword evidence="7 9" id="KW-0687">Ribonucleoprotein</keyword>
<feature type="domain" description="SRP54-type proteins GTP-binding" evidence="11">
    <location>
        <begin position="269"/>
        <end position="282"/>
    </location>
</feature>
<dbReference type="NCBIfam" id="TIGR00959">
    <property type="entry name" value="ffh"/>
    <property type="match status" value="1"/>
</dbReference>
<dbReference type="PANTHER" id="PTHR11564">
    <property type="entry name" value="SIGNAL RECOGNITION PARTICLE 54K PROTEIN SRP54"/>
    <property type="match status" value="1"/>
</dbReference>
<dbReference type="STRING" id="1137799.GZ78_10480"/>
<comment type="subunit">
    <text evidence="9">Part of the signal recognition particle protein translocation system, which is composed of SRP and FtsY. SRP is a ribonucleoprotein composed of Ffh and a 4.5S RNA molecule.</text>
</comment>
<evidence type="ECO:0000313" key="13">
    <source>
        <dbReference type="Proteomes" id="UP000028073"/>
    </source>
</evidence>
<evidence type="ECO:0000256" key="2">
    <source>
        <dbReference type="ARBA" id="ARBA00022741"/>
    </source>
</evidence>
<dbReference type="EC" id="3.6.5.4" evidence="9"/>
<dbReference type="HAMAP" id="MF_00306">
    <property type="entry name" value="SRP54"/>
    <property type="match status" value="1"/>
</dbReference>
<dbReference type="Pfam" id="PF02978">
    <property type="entry name" value="SRP_SPB"/>
    <property type="match status" value="1"/>
</dbReference>
<evidence type="ECO:0000256" key="7">
    <source>
        <dbReference type="ARBA" id="ARBA00023274"/>
    </source>
</evidence>
<proteinExistence type="inferred from homology"/>
<evidence type="ECO:0000256" key="6">
    <source>
        <dbReference type="ARBA" id="ARBA00023135"/>
    </source>
</evidence>
<protein>
    <recommendedName>
        <fullName evidence="9">Signal recognition particle protein</fullName>
        <ecNumber evidence="9">3.6.5.4</ecNumber>
    </recommendedName>
    <alternativeName>
        <fullName evidence="9">Fifty-four homolog</fullName>
    </alternativeName>
</protein>
<dbReference type="GO" id="GO:0005525">
    <property type="term" value="F:GTP binding"/>
    <property type="evidence" value="ECO:0007669"/>
    <property type="project" value="UniProtKB-UniRule"/>
</dbReference>
<dbReference type="InterPro" id="IPR036891">
    <property type="entry name" value="Signal_recog_part_SRP54_M_sf"/>
</dbReference>
<dbReference type="Pfam" id="PF00448">
    <property type="entry name" value="SRP54"/>
    <property type="match status" value="1"/>
</dbReference>
<dbReference type="InterPro" id="IPR004780">
    <property type="entry name" value="SRP"/>
</dbReference>
<evidence type="ECO:0000313" key="12">
    <source>
        <dbReference type="EMBL" id="KEQ18015.1"/>
    </source>
</evidence>
<dbReference type="InterPro" id="IPR004125">
    <property type="entry name" value="Signal_recog_particle_SRP54_M"/>
</dbReference>
<dbReference type="RefSeq" id="WP_034835045.1">
    <property type="nucleotide sequence ID" value="NZ_JOKH01000002.1"/>
</dbReference>
<accession>A0A081NHU2</accession>
<dbReference type="SUPFAM" id="SSF52540">
    <property type="entry name" value="P-loop containing nucleoside triphosphate hydrolases"/>
    <property type="match status" value="1"/>
</dbReference>